<protein>
    <recommendedName>
        <fullName evidence="4">DUF2325 domain-containing protein</fullName>
    </recommendedName>
</protein>
<proteinExistence type="inferred from homology"/>
<name>A0A1Q9JJV6_9FIRM</name>
<sequence length="92" mass="10320">MSVVIIGGNECMICQYKDLCKEYNCKAKVFVNYNEAMKRKIGSPDLMVLFTSTVSHKMVKCALARTKGKDTVIVRSHSSSMASLRDIMEKHA</sequence>
<evidence type="ECO:0000256" key="1">
    <source>
        <dbReference type="ARBA" id="ARBA00007189"/>
    </source>
</evidence>
<organism evidence="2 3">
    <name type="scientific">Hornefia porci</name>
    <dbReference type="NCBI Taxonomy" id="2652292"/>
    <lineage>
        <taxon>Bacteria</taxon>
        <taxon>Bacillati</taxon>
        <taxon>Bacillota</taxon>
        <taxon>Clostridia</taxon>
        <taxon>Peptostreptococcales</taxon>
        <taxon>Anaerovoracaceae</taxon>
        <taxon>Hornefia</taxon>
    </lineage>
</organism>
<dbReference type="Pfam" id="PF10087">
    <property type="entry name" value="DUF2325"/>
    <property type="match status" value="1"/>
</dbReference>
<dbReference type="RefSeq" id="WP_075714062.1">
    <property type="nucleotide sequence ID" value="NZ_MJIE01000001.1"/>
</dbReference>
<accession>A0A1Q9JJV6</accession>
<evidence type="ECO:0008006" key="4">
    <source>
        <dbReference type="Google" id="ProtNLM"/>
    </source>
</evidence>
<dbReference type="EMBL" id="MJIE01000001">
    <property type="protein sequence ID" value="OLR56437.1"/>
    <property type="molecule type" value="Genomic_DNA"/>
</dbReference>
<dbReference type="GeneID" id="303115465"/>
<dbReference type="AlphaFoldDB" id="A0A1Q9JJV6"/>
<dbReference type="STRING" id="1261640.BHK98_10355"/>
<evidence type="ECO:0000313" key="2">
    <source>
        <dbReference type="EMBL" id="OLR56437.1"/>
    </source>
</evidence>
<reference evidence="2 3" key="1">
    <citation type="journal article" date="2016" name="Appl. Environ. Microbiol.">
        <title>Function and Phylogeny of Bacterial Butyryl Coenzyme A:Acetate Transferases and Their Diversity in the Proximal Colon of Swine.</title>
        <authorList>
            <person name="Trachsel J."/>
            <person name="Bayles D.O."/>
            <person name="Looft T."/>
            <person name="Levine U.Y."/>
            <person name="Allen H.K."/>
        </authorList>
    </citation>
    <scope>NUCLEOTIDE SEQUENCE [LARGE SCALE GENOMIC DNA]</scope>
    <source>
        <strain evidence="2 3">68-3-10</strain>
    </source>
</reference>
<dbReference type="Proteomes" id="UP000187404">
    <property type="component" value="Unassembled WGS sequence"/>
</dbReference>
<comment type="similarity">
    <text evidence="1">Belongs to the UPF0751 family.</text>
</comment>
<dbReference type="InterPro" id="IPR016772">
    <property type="entry name" value="UCP020408"/>
</dbReference>
<evidence type="ECO:0000313" key="3">
    <source>
        <dbReference type="Proteomes" id="UP000187404"/>
    </source>
</evidence>
<dbReference type="OrthoDB" id="5396775at2"/>
<comment type="caution">
    <text evidence="2">The sequence shown here is derived from an EMBL/GenBank/DDBJ whole genome shotgun (WGS) entry which is preliminary data.</text>
</comment>
<gene>
    <name evidence="2" type="ORF">BHK98_10355</name>
</gene>
<keyword evidence="3" id="KW-1185">Reference proteome</keyword>